<name>A0AAJ0GMP8_9PEZI</name>
<reference evidence="6" key="2">
    <citation type="submission" date="2023-06" db="EMBL/GenBank/DDBJ databases">
        <authorList>
            <consortium name="Lawrence Berkeley National Laboratory"/>
            <person name="Mondo S.J."/>
            <person name="Hensen N."/>
            <person name="Bonometti L."/>
            <person name="Westerberg I."/>
            <person name="Brannstrom I.O."/>
            <person name="Guillou S."/>
            <person name="Cros-Aarteil S."/>
            <person name="Calhoun S."/>
            <person name="Haridas S."/>
            <person name="Kuo A."/>
            <person name="Pangilinan J."/>
            <person name="Riley R."/>
            <person name="Labutti K."/>
            <person name="Andreopoulos B."/>
            <person name="Lipzen A."/>
            <person name="Chen C."/>
            <person name="Yanf M."/>
            <person name="Daum C."/>
            <person name="Ng V."/>
            <person name="Clum A."/>
            <person name="Steindorff A."/>
            <person name="Ohm R."/>
            <person name="Martin F."/>
            <person name="Silar P."/>
            <person name="Natvig D."/>
            <person name="Lalanne C."/>
            <person name="Gautier V."/>
            <person name="Ament-Velasquez S.L."/>
            <person name="Kruys A."/>
            <person name="Hutchinson M.I."/>
            <person name="Powell A.J."/>
            <person name="Barry K."/>
            <person name="Miller A.N."/>
            <person name="Grigoriev I.V."/>
            <person name="Debuchy R."/>
            <person name="Gladieux P."/>
            <person name="Thoren M.H."/>
            <person name="Johannesson H."/>
        </authorList>
    </citation>
    <scope>NUCLEOTIDE SEQUENCE</scope>
    <source>
        <strain evidence="6">CBS 333.67</strain>
    </source>
</reference>
<dbReference type="PANTHER" id="PTHR47700">
    <property type="entry name" value="V CHITINASE, PUTATIVE (AFU_ORTHOLOGUE AFUA_6G13720)-RELATED"/>
    <property type="match status" value="1"/>
</dbReference>
<feature type="compositionally biased region" description="Basic and acidic residues" evidence="4">
    <location>
        <begin position="593"/>
        <end position="602"/>
    </location>
</feature>
<evidence type="ECO:0000256" key="3">
    <source>
        <dbReference type="ARBA" id="ARBA00023026"/>
    </source>
</evidence>
<comment type="caution">
    <text evidence="6">The sequence shown here is derived from an EMBL/GenBank/DDBJ whole genome shotgun (WGS) entry which is preliminary data.</text>
</comment>
<keyword evidence="2" id="KW-0147">Chitin-binding</keyword>
<dbReference type="GO" id="GO:0008061">
    <property type="term" value="F:chitin binding"/>
    <property type="evidence" value="ECO:0007669"/>
    <property type="project" value="UniProtKB-KW"/>
</dbReference>
<gene>
    <name evidence="6" type="ORF">B0T15DRAFT_562882</name>
</gene>
<dbReference type="InterPro" id="IPR001223">
    <property type="entry name" value="Glyco_hydro18_cat"/>
</dbReference>
<accession>A0AAJ0GMP8</accession>
<evidence type="ECO:0000313" key="6">
    <source>
        <dbReference type="EMBL" id="KAK3302801.1"/>
    </source>
</evidence>
<evidence type="ECO:0000313" key="7">
    <source>
        <dbReference type="Proteomes" id="UP001273166"/>
    </source>
</evidence>
<keyword evidence="7" id="KW-1185">Reference proteome</keyword>
<dbReference type="PANTHER" id="PTHR47700:SF2">
    <property type="entry name" value="CHITINASE"/>
    <property type="match status" value="1"/>
</dbReference>
<evidence type="ECO:0000256" key="2">
    <source>
        <dbReference type="ARBA" id="ARBA00022669"/>
    </source>
</evidence>
<dbReference type="InterPro" id="IPR053214">
    <property type="entry name" value="LysM12-like"/>
</dbReference>
<dbReference type="Gene3D" id="3.10.50.10">
    <property type="match status" value="1"/>
</dbReference>
<evidence type="ECO:0000256" key="1">
    <source>
        <dbReference type="ARBA" id="ARBA00008682"/>
    </source>
</evidence>
<reference evidence="6" key="1">
    <citation type="journal article" date="2023" name="Mol. Phylogenet. Evol.">
        <title>Genome-scale phylogeny and comparative genomics of the fungal order Sordariales.</title>
        <authorList>
            <person name="Hensen N."/>
            <person name="Bonometti L."/>
            <person name="Westerberg I."/>
            <person name="Brannstrom I.O."/>
            <person name="Guillou S."/>
            <person name="Cros-Aarteil S."/>
            <person name="Calhoun S."/>
            <person name="Haridas S."/>
            <person name="Kuo A."/>
            <person name="Mondo S."/>
            <person name="Pangilinan J."/>
            <person name="Riley R."/>
            <person name="LaButti K."/>
            <person name="Andreopoulos B."/>
            <person name="Lipzen A."/>
            <person name="Chen C."/>
            <person name="Yan M."/>
            <person name="Daum C."/>
            <person name="Ng V."/>
            <person name="Clum A."/>
            <person name="Steindorff A."/>
            <person name="Ohm R.A."/>
            <person name="Martin F."/>
            <person name="Silar P."/>
            <person name="Natvig D.O."/>
            <person name="Lalanne C."/>
            <person name="Gautier V."/>
            <person name="Ament-Velasquez S.L."/>
            <person name="Kruys A."/>
            <person name="Hutchinson M.I."/>
            <person name="Powell A.J."/>
            <person name="Barry K."/>
            <person name="Miller A.N."/>
            <person name="Grigoriev I.V."/>
            <person name="Debuchy R."/>
            <person name="Gladieux P."/>
            <person name="Hiltunen Thoren M."/>
            <person name="Johannesson H."/>
        </authorList>
    </citation>
    <scope>NUCLEOTIDE SEQUENCE</scope>
    <source>
        <strain evidence="6">CBS 333.67</strain>
    </source>
</reference>
<feature type="domain" description="GH18" evidence="5">
    <location>
        <begin position="1"/>
        <end position="142"/>
    </location>
</feature>
<comment type="similarity">
    <text evidence="1">Belongs to the glycosyl hydrolase 18 family. Chitinase class V subfamily.</text>
</comment>
<sequence>MNALSMITKAGVPARKIMVGIASYGRSYKMTDSGCRTELCTFEGPESRAAPGMCTGTNGYIANAEINDILLEEPCRIKTWSDEKTDSDYLVYSGTEWVAYMSSSLKESRANKYKALNLGGVSDWAVDFAEYHAVSRPADAQEDTDGLDEADEWCKGQHSNLDDIPENLSPTCGAVYVLQALGSMLDADLKNYTHILANGYDGKFKTYADAVVQSAPNTIRDFYMHNGTKYFSCVVAEGQLCCSQCSDRYGDLPGHGQCRYCSGSLCQGMGYAYLNVSEPCPPEFSLRASQNEVQRQSDTIYWTLRPDQADQFYADLEADTGIAKENVGWGAVNHVPTGCYEYPRCYNNGWDFGVPKIVSGYNASDVANPKDTIVSAAEAVKMNSAITSANDYVDAFALPVLMVHAAVENMASVMQIADKVDEEKRKALIWMLISAFLFLVPISGEAIGAIASLSNDPSTAPFAIFGFILSDGVFREADELRRAANARRAMRGEDVAKLGKGVAEGLGKIGKVVASACMLAEDLAWSKMTANPRRQADFGALRVGEIATSQESKTEPNRRAPLRINGRHSYDRCSPNNRKMAFNAIGKGYSSDPGRRDPAPGR</sequence>
<dbReference type="InterPro" id="IPR017853">
    <property type="entry name" value="GH"/>
</dbReference>
<evidence type="ECO:0000259" key="5">
    <source>
        <dbReference type="PROSITE" id="PS51910"/>
    </source>
</evidence>
<dbReference type="SUPFAM" id="SSF54556">
    <property type="entry name" value="Chitinase insertion domain"/>
    <property type="match status" value="1"/>
</dbReference>
<protein>
    <recommendedName>
        <fullName evidence="5">GH18 domain-containing protein</fullName>
    </recommendedName>
</protein>
<dbReference type="Proteomes" id="UP001273166">
    <property type="component" value="Unassembled WGS sequence"/>
</dbReference>
<keyword evidence="3" id="KW-0843">Virulence</keyword>
<dbReference type="SUPFAM" id="SSF51445">
    <property type="entry name" value="(Trans)glycosidases"/>
    <property type="match status" value="1"/>
</dbReference>
<dbReference type="InterPro" id="IPR029070">
    <property type="entry name" value="Chitinase_insertion_sf"/>
</dbReference>
<feature type="region of interest" description="Disordered" evidence="4">
    <location>
        <begin position="547"/>
        <end position="602"/>
    </location>
</feature>
<dbReference type="Pfam" id="PF00704">
    <property type="entry name" value="Glyco_hydro_18"/>
    <property type="match status" value="1"/>
</dbReference>
<dbReference type="AlphaFoldDB" id="A0AAJ0GMP8"/>
<dbReference type="RefSeq" id="XP_062718581.1">
    <property type="nucleotide sequence ID" value="XM_062870597.1"/>
</dbReference>
<dbReference type="GeneID" id="87889426"/>
<organism evidence="6 7">
    <name type="scientific">Chaetomium strumarium</name>
    <dbReference type="NCBI Taxonomy" id="1170767"/>
    <lineage>
        <taxon>Eukaryota</taxon>
        <taxon>Fungi</taxon>
        <taxon>Dikarya</taxon>
        <taxon>Ascomycota</taxon>
        <taxon>Pezizomycotina</taxon>
        <taxon>Sordariomycetes</taxon>
        <taxon>Sordariomycetidae</taxon>
        <taxon>Sordariales</taxon>
        <taxon>Chaetomiaceae</taxon>
        <taxon>Chaetomium</taxon>
    </lineage>
</organism>
<dbReference type="Gene3D" id="3.20.20.80">
    <property type="entry name" value="Glycosidases"/>
    <property type="match status" value="1"/>
</dbReference>
<evidence type="ECO:0000256" key="4">
    <source>
        <dbReference type="SAM" id="MobiDB-lite"/>
    </source>
</evidence>
<dbReference type="GO" id="GO:0005975">
    <property type="term" value="P:carbohydrate metabolic process"/>
    <property type="evidence" value="ECO:0007669"/>
    <property type="project" value="InterPro"/>
</dbReference>
<proteinExistence type="inferred from homology"/>
<dbReference type="PROSITE" id="PS51910">
    <property type="entry name" value="GH18_2"/>
    <property type="match status" value="1"/>
</dbReference>
<dbReference type="EMBL" id="JAUDZG010000007">
    <property type="protein sequence ID" value="KAK3302801.1"/>
    <property type="molecule type" value="Genomic_DNA"/>
</dbReference>